<dbReference type="EMBL" id="JABERL010000043">
    <property type="protein sequence ID" value="NNH78644.1"/>
    <property type="molecule type" value="Genomic_DNA"/>
</dbReference>
<protein>
    <submittedName>
        <fullName evidence="4">Uncharacterized protein</fullName>
    </submittedName>
</protein>
<proteinExistence type="predicted"/>
<accession>A0A4R0EN63</accession>
<reference evidence="4 5" key="1">
    <citation type="submission" date="2019-02" db="EMBL/GenBank/DDBJ databases">
        <title>High diversity of culturable Acinetobacter species in natural soil and water ecosystems.</title>
        <authorList>
            <person name="Radolfova-Krizova L."/>
            <person name="Nemec A."/>
        </authorList>
    </citation>
    <scope>NUCLEOTIDE SEQUENCE [LARGE SCALE GENOMIC DNA]</scope>
    <source>
        <strain evidence="4 5">ANC 4281</strain>
    </source>
</reference>
<sequence>MHIKPVKVYKMNEDFKISPKLVYMGEYDDEYNLMNVYNSSQEKLTRIMGTYQWILNSTGEIFFIEEDLPDLTD</sequence>
<comment type="caution">
    <text evidence="4">The sequence shown here is derived from an EMBL/GenBank/DDBJ whole genome shotgun (WGS) entry which is preliminary data.</text>
</comment>
<reference evidence="6 7" key="2">
    <citation type="submission" date="2020-04" db="EMBL/GenBank/DDBJ databases">
        <title>Acinetobacter Taxon 24.</title>
        <authorList>
            <person name="Nemec A."/>
            <person name="Radolfova-Krizova L."/>
            <person name="Higgins P.G."/>
            <person name="Spanelova P."/>
        </authorList>
    </citation>
    <scope>NUCLEOTIDE SEQUENCE [LARGE SCALE GENOMIC DNA]</scope>
    <source>
        <strain evidence="3 7">ANC 4279</strain>
        <strain evidence="1 6">ANC 4280</strain>
        <strain evidence="2 8">ANC 5380</strain>
    </source>
</reference>
<evidence type="ECO:0000313" key="8">
    <source>
        <dbReference type="Proteomes" id="UP000569202"/>
    </source>
</evidence>
<dbReference type="Proteomes" id="UP000569202">
    <property type="component" value="Unassembled WGS sequence"/>
</dbReference>
<dbReference type="EMBL" id="SJOA01000011">
    <property type="protein sequence ID" value="TCB58579.1"/>
    <property type="molecule type" value="Genomic_DNA"/>
</dbReference>
<evidence type="ECO:0000313" key="7">
    <source>
        <dbReference type="Proteomes" id="UP000546536"/>
    </source>
</evidence>
<accession>A0A7Y2RHA1</accession>
<evidence type="ECO:0000313" key="6">
    <source>
        <dbReference type="Proteomes" id="UP000532147"/>
    </source>
</evidence>
<gene>
    <name evidence="4" type="ORF">E0H85_09945</name>
    <name evidence="1" type="ORF">HLH11_08165</name>
    <name evidence="3" type="ORF">HLH13_01045</name>
    <name evidence="2" type="ORF">HLH17_13425</name>
</gene>
<dbReference type="Proteomes" id="UP000291380">
    <property type="component" value="Unassembled WGS sequence"/>
</dbReference>
<dbReference type="Proteomes" id="UP000532147">
    <property type="component" value="Unassembled WGS sequence"/>
</dbReference>
<dbReference type="AlphaFoldDB" id="A0A4R0EN63"/>
<dbReference type="EMBL" id="JABERG010000001">
    <property type="protein sequence ID" value="NNH86319.1"/>
    <property type="molecule type" value="Genomic_DNA"/>
</dbReference>
<dbReference type="EMBL" id="JABERH010000017">
    <property type="protein sequence ID" value="NNH38626.1"/>
    <property type="molecule type" value="Genomic_DNA"/>
</dbReference>
<accession>A0A7Y2RXG0</accession>
<organism evidence="4 5">
    <name type="scientific">Acinetobacter terrae</name>
    <dbReference type="NCBI Taxonomy" id="2731247"/>
    <lineage>
        <taxon>Bacteria</taxon>
        <taxon>Pseudomonadati</taxon>
        <taxon>Pseudomonadota</taxon>
        <taxon>Gammaproteobacteria</taxon>
        <taxon>Moraxellales</taxon>
        <taxon>Moraxellaceae</taxon>
        <taxon>Acinetobacter</taxon>
        <taxon>Acinetobacter Taxon 24</taxon>
    </lineage>
</organism>
<keyword evidence="7" id="KW-1185">Reference proteome</keyword>
<evidence type="ECO:0000313" key="5">
    <source>
        <dbReference type="Proteomes" id="UP000291380"/>
    </source>
</evidence>
<evidence type="ECO:0000313" key="4">
    <source>
        <dbReference type="EMBL" id="TCB58579.1"/>
    </source>
</evidence>
<dbReference type="OrthoDB" id="6712019at2"/>
<evidence type="ECO:0000313" key="3">
    <source>
        <dbReference type="EMBL" id="NNH86319.1"/>
    </source>
</evidence>
<dbReference type="RefSeq" id="WP_067726269.1">
    <property type="nucleotide sequence ID" value="NZ_JABERF010000079.1"/>
</dbReference>
<dbReference type="Proteomes" id="UP000546536">
    <property type="component" value="Unassembled WGS sequence"/>
</dbReference>
<evidence type="ECO:0000313" key="1">
    <source>
        <dbReference type="EMBL" id="NNH38626.1"/>
    </source>
</evidence>
<accession>A0A7Y2LFV7</accession>
<name>A0A4R0EN63_9GAMM</name>
<evidence type="ECO:0000313" key="2">
    <source>
        <dbReference type="EMBL" id="NNH78644.1"/>
    </source>
</evidence>